<dbReference type="AlphaFoldDB" id="A0AA36IWP6"/>
<feature type="region of interest" description="Disordered" evidence="1">
    <location>
        <begin position="278"/>
        <end position="297"/>
    </location>
</feature>
<feature type="compositionally biased region" description="Basic and acidic residues" evidence="1">
    <location>
        <begin position="65"/>
        <end position="75"/>
    </location>
</feature>
<dbReference type="Proteomes" id="UP001178507">
    <property type="component" value="Unassembled WGS sequence"/>
</dbReference>
<feature type="region of interest" description="Disordered" evidence="1">
    <location>
        <begin position="55"/>
        <end position="107"/>
    </location>
</feature>
<protein>
    <submittedName>
        <fullName evidence="2">Uncharacterized protein</fullName>
    </submittedName>
</protein>
<gene>
    <name evidence="2" type="ORF">EVOR1521_LOCUS18970</name>
</gene>
<feature type="compositionally biased region" description="Basic and acidic residues" evidence="1">
    <location>
        <begin position="84"/>
        <end position="97"/>
    </location>
</feature>
<evidence type="ECO:0000313" key="2">
    <source>
        <dbReference type="EMBL" id="CAJ1394275.1"/>
    </source>
</evidence>
<evidence type="ECO:0000313" key="3">
    <source>
        <dbReference type="Proteomes" id="UP001178507"/>
    </source>
</evidence>
<evidence type="ECO:0000256" key="1">
    <source>
        <dbReference type="SAM" id="MobiDB-lite"/>
    </source>
</evidence>
<accession>A0AA36IWP6</accession>
<organism evidence="2 3">
    <name type="scientific">Effrenium voratum</name>
    <dbReference type="NCBI Taxonomy" id="2562239"/>
    <lineage>
        <taxon>Eukaryota</taxon>
        <taxon>Sar</taxon>
        <taxon>Alveolata</taxon>
        <taxon>Dinophyceae</taxon>
        <taxon>Suessiales</taxon>
        <taxon>Symbiodiniaceae</taxon>
        <taxon>Effrenium</taxon>
    </lineage>
</organism>
<sequence length="430" mass="47390">MLGGVGMLGLPTLLRSIVKRQDGNRDAMWKGGGPQYSQPLVCNMQPVYAKGRPVWAPVQSSPSSAKEEGHREPHVVHNHQQGHQGERAHPHPGERRLSGASVQDGKASNSLQAWYNHPHDDGNFFIGDHEDDHQRTTVDLSVAVRGLCMEYFEHHVSPLIRSLQSTTELQQQKLQELQVMINQDLRETVAVEVARRNEQNAVSTLVRLQEISATLQKKADVNGVPTMSQWKALNAKLERTTVDHDATNNLHELQQRLSAELAKADDRHQALQEKVDALQQELRRPEKRPEEDSQGGLELQKVKALVAAAGANFNKQIKELRQQVKTLKEEAARPTSLADGFEEHRWGRKVSDGASDAGSDHCSDVGSVTAASLAGSVVAGMAPEEKAELRKMQVVVSAAGTAFSTEIKDLKKHLREVQSDLANLKSMAGL</sequence>
<dbReference type="EMBL" id="CAUJNA010002791">
    <property type="protein sequence ID" value="CAJ1394275.1"/>
    <property type="molecule type" value="Genomic_DNA"/>
</dbReference>
<reference evidence="2" key="1">
    <citation type="submission" date="2023-08" db="EMBL/GenBank/DDBJ databases">
        <authorList>
            <person name="Chen Y."/>
            <person name="Shah S."/>
            <person name="Dougan E. K."/>
            <person name="Thang M."/>
            <person name="Chan C."/>
        </authorList>
    </citation>
    <scope>NUCLEOTIDE SEQUENCE</scope>
</reference>
<proteinExistence type="predicted"/>
<keyword evidence="3" id="KW-1185">Reference proteome</keyword>
<feature type="compositionally biased region" description="Basic and acidic residues" evidence="1">
    <location>
        <begin position="278"/>
        <end position="291"/>
    </location>
</feature>
<comment type="caution">
    <text evidence="2">The sequence shown here is derived from an EMBL/GenBank/DDBJ whole genome shotgun (WGS) entry which is preliminary data.</text>
</comment>
<name>A0AA36IWP6_9DINO</name>